<dbReference type="GO" id="GO:0005829">
    <property type="term" value="C:cytosol"/>
    <property type="evidence" value="ECO:0007669"/>
    <property type="project" value="TreeGrafter"/>
</dbReference>
<keyword evidence="6" id="KW-0614">Plasmid</keyword>
<dbReference type="Pfam" id="PF00126">
    <property type="entry name" value="HTH_1"/>
    <property type="match status" value="1"/>
</dbReference>
<dbReference type="InterPro" id="IPR000847">
    <property type="entry name" value="LysR_HTH_N"/>
</dbReference>
<geneLocation type="plasmid" evidence="6 7">
    <name>pBB1</name>
</geneLocation>
<dbReference type="HOGENOM" id="CLU_039613_6_0_4"/>
<dbReference type="KEGG" id="cnc:CNE_BB1p02480"/>
<dbReference type="SUPFAM" id="SSF53850">
    <property type="entry name" value="Periplasmic binding protein-like II"/>
    <property type="match status" value="1"/>
</dbReference>
<sequence>MHGCPTLHLRSQTMHRIDPVSIQLFLSVAREGSIKRAAELEHIAQSALSRRIAELERNLGVGLFIRSTTGVALTDAGERALELGRKLNADIVAFTREVQDLGDKVAGVVRLSASPSAIIGFLPERLHGFKQAHPLVEIALFERSTSESIRACLDDVVDVGIGVAANAPPGLESWPFAIDPLNVVVPVNHSLAKRKRLRYAEILDHPLVVVQPGGALAQELREQATNLRVPFNQSVAVSSFEAGCRMVEAGLGIAVLPNSASAAYAGSDRFVRIPLQETWSNRRLLIYAPYKNPRLRAVSALVEALKQQG</sequence>
<accession>F8GW97</accession>
<evidence type="ECO:0000259" key="5">
    <source>
        <dbReference type="PROSITE" id="PS50931"/>
    </source>
</evidence>
<dbReference type="PANTHER" id="PTHR30419">
    <property type="entry name" value="HTH-TYPE TRANSCRIPTIONAL REGULATOR YBHD"/>
    <property type="match status" value="1"/>
</dbReference>
<evidence type="ECO:0000256" key="2">
    <source>
        <dbReference type="ARBA" id="ARBA00023015"/>
    </source>
</evidence>
<dbReference type="Proteomes" id="UP000006798">
    <property type="component" value="Plasmid pBB1"/>
</dbReference>
<dbReference type="SUPFAM" id="SSF46785">
    <property type="entry name" value="Winged helix' DNA-binding domain"/>
    <property type="match status" value="1"/>
</dbReference>
<protein>
    <submittedName>
        <fullName evidence="6">Transcriptional regulator LysR family</fullName>
    </submittedName>
</protein>
<dbReference type="Gene3D" id="3.40.190.10">
    <property type="entry name" value="Periplasmic binding protein-like II"/>
    <property type="match status" value="2"/>
</dbReference>
<dbReference type="InterPro" id="IPR036390">
    <property type="entry name" value="WH_DNA-bd_sf"/>
</dbReference>
<dbReference type="EMBL" id="CP002879">
    <property type="protein sequence ID" value="AEI81672.1"/>
    <property type="molecule type" value="Genomic_DNA"/>
</dbReference>
<dbReference type="AlphaFoldDB" id="F8GW97"/>
<evidence type="ECO:0000313" key="6">
    <source>
        <dbReference type="EMBL" id="AEI81672.1"/>
    </source>
</evidence>
<dbReference type="InterPro" id="IPR005119">
    <property type="entry name" value="LysR_subst-bd"/>
</dbReference>
<gene>
    <name evidence="6" type="ordered locus">CNE_BB1p02480</name>
</gene>
<dbReference type="PROSITE" id="PS50931">
    <property type="entry name" value="HTH_LYSR"/>
    <property type="match status" value="1"/>
</dbReference>
<keyword evidence="2" id="KW-0805">Transcription regulation</keyword>
<proteinExistence type="inferred from homology"/>
<reference evidence="6 7" key="1">
    <citation type="journal article" date="2011" name="J. Bacteriol.">
        <title>Complete genome sequence of the type strain Cupriavidus necator N-1.</title>
        <authorList>
            <person name="Poehlein A."/>
            <person name="Kusian B."/>
            <person name="Friedrich B."/>
            <person name="Daniel R."/>
            <person name="Bowien B."/>
        </authorList>
    </citation>
    <scope>NUCLEOTIDE SEQUENCE [LARGE SCALE GENOMIC DNA]</scope>
    <source>
        <strain evidence="7">ATCC 43291 / DSM 13513 / CCUG 52238 / LMG 8453 / N-1</strain>
        <plasmid evidence="6 7">pBB1</plasmid>
    </source>
</reference>
<evidence type="ECO:0000256" key="3">
    <source>
        <dbReference type="ARBA" id="ARBA00023125"/>
    </source>
</evidence>
<feature type="domain" description="HTH lysR-type" evidence="5">
    <location>
        <begin position="17"/>
        <end position="74"/>
    </location>
</feature>
<evidence type="ECO:0000256" key="4">
    <source>
        <dbReference type="ARBA" id="ARBA00023163"/>
    </source>
</evidence>
<comment type="similarity">
    <text evidence="1">Belongs to the LysR transcriptional regulatory family.</text>
</comment>
<dbReference type="Gene3D" id="1.10.10.10">
    <property type="entry name" value="Winged helix-like DNA-binding domain superfamily/Winged helix DNA-binding domain"/>
    <property type="match status" value="1"/>
</dbReference>
<evidence type="ECO:0000313" key="7">
    <source>
        <dbReference type="Proteomes" id="UP000006798"/>
    </source>
</evidence>
<dbReference type="Pfam" id="PF03466">
    <property type="entry name" value="LysR_substrate"/>
    <property type="match status" value="1"/>
</dbReference>
<dbReference type="PANTHER" id="PTHR30419:SF2">
    <property type="entry name" value="LYSR FAMILY TRANSCRIPTIONAL REGULATOR"/>
    <property type="match status" value="1"/>
</dbReference>
<dbReference type="GO" id="GO:0003677">
    <property type="term" value="F:DNA binding"/>
    <property type="evidence" value="ECO:0007669"/>
    <property type="project" value="UniProtKB-KW"/>
</dbReference>
<dbReference type="PRINTS" id="PR00039">
    <property type="entry name" value="HTHLYSR"/>
</dbReference>
<organism evidence="6 7">
    <name type="scientific">Cupriavidus necator (strain ATCC 43291 / DSM 13513 / CCUG 52238 / LMG 8453 / N-1)</name>
    <name type="common">Ralstonia eutropha</name>
    <dbReference type="NCBI Taxonomy" id="1042878"/>
    <lineage>
        <taxon>Bacteria</taxon>
        <taxon>Pseudomonadati</taxon>
        <taxon>Pseudomonadota</taxon>
        <taxon>Betaproteobacteria</taxon>
        <taxon>Burkholderiales</taxon>
        <taxon>Burkholderiaceae</taxon>
        <taxon>Cupriavidus</taxon>
    </lineage>
</organism>
<keyword evidence="3" id="KW-0238">DNA-binding</keyword>
<keyword evidence="4" id="KW-0804">Transcription</keyword>
<dbReference type="GO" id="GO:0003700">
    <property type="term" value="F:DNA-binding transcription factor activity"/>
    <property type="evidence" value="ECO:0007669"/>
    <property type="project" value="InterPro"/>
</dbReference>
<name>F8GW97_CUPNN</name>
<evidence type="ECO:0000256" key="1">
    <source>
        <dbReference type="ARBA" id="ARBA00009437"/>
    </source>
</evidence>
<dbReference type="InterPro" id="IPR050950">
    <property type="entry name" value="HTH-type_LysR_regulators"/>
</dbReference>
<dbReference type="FunFam" id="1.10.10.10:FF:000001">
    <property type="entry name" value="LysR family transcriptional regulator"/>
    <property type="match status" value="1"/>
</dbReference>
<dbReference type="InterPro" id="IPR036388">
    <property type="entry name" value="WH-like_DNA-bd_sf"/>
</dbReference>